<evidence type="ECO:0000256" key="5">
    <source>
        <dbReference type="ARBA" id="ARBA00034545"/>
    </source>
</evidence>
<keyword evidence="10" id="KW-1185">Reference proteome</keyword>
<proteinExistence type="inferred from homology"/>
<evidence type="ECO:0000256" key="4">
    <source>
        <dbReference type="ARBA" id="ARBA00034521"/>
    </source>
</evidence>
<sequence length="333" mass="37469">MSCCGQKCSSNSNEYETVRQIQIDVKEYYKNIAKGDKPPFAGDCNLPIDQYTATSLECPLKAPFPEYILEILKEIHPDVLASFYGCGLPIPEALNGCKVLDLGSGAGRDCYILSKLVGKNGHHEKAKQYLDYHADKFGYKNVDFHLGQIEKMDEKFSPNTFDVIVSNCVICLTNDKPKVFEKVYELLKPGGEMYFSDGYAMKPVPESFRNWDLAYNECFGGALVWDDFVQICRKIGFLGPFIVQSYPYRSTIPELIEATKDLDFVARTVRLFKPDGTKSLLKPQIAYTGGILGSEEELMFDLEHRFKIKQSVGVSSDVANAITSSRYAQYFDA</sequence>
<dbReference type="GO" id="GO:0030791">
    <property type="term" value="F:arsenite methyltransferase activity"/>
    <property type="evidence" value="ECO:0007669"/>
    <property type="project" value="UniProtKB-EC"/>
</dbReference>
<evidence type="ECO:0000256" key="1">
    <source>
        <dbReference type="ARBA" id="ARBA00022679"/>
    </source>
</evidence>
<dbReference type="Proteomes" id="UP000887540">
    <property type="component" value="Unplaced"/>
</dbReference>
<keyword evidence="1" id="KW-0808">Transferase</keyword>
<comment type="catalytic activity">
    <reaction evidence="6">
        <text>arsenic triglutathione + [thioredoxin]-dithiol + S-adenosyl-L-methionine + 2 H2O = methylarsonous acid + [thioredoxin]-disulfide + 3 glutathione + S-adenosyl-L-homocysteine + H(+)</text>
        <dbReference type="Rhea" id="RHEA:69460"/>
        <dbReference type="Rhea" id="RHEA-COMP:10698"/>
        <dbReference type="Rhea" id="RHEA-COMP:10700"/>
        <dbReference type="ChEBI" id="CHEBI:15377"/>
        <dbReference type="ChEBI" id="CHEBI:15378"/>
        <dbReference type="ChEBI" id="CHEBI:17826"/>
        <dbReference type="ChEBI" id="CHEBI:29950"/>
        <dbReference type="ChEBI" id="CHEBI:50058"/>
        <dbReference type="ChEBI" id="CHEBI:57856"/>
        <dbReference type="ChEBI" id="CHEBI:57925"/>
        <dbReference type="ChEBI" id="CHEBI:59789"/>
        <dbReference type="ChEBI" id="CHEBI:183640"/>
        <dbReference type="EC" id="2.1.1.137"/>
    </reaction>
</comment>
<evidence type="ECO:0000256" key="6">
    <source>
        <dbReference type="ARBA" id="ARBA00047941"/>
    </source>
</evidence>
<dbReference type="Pfam" id="PF13847">
    <property type="entry name" value="Methyltransf_31"/>
    <property type="match status" value="1"/>
</dbReference>
<comment type="catalytic activity">
    <reaction evidence="7">
        <text>arsenic triglutathione + 2 [thioredoxin]-dithiol + 2 S-adenosyl-L-methionine + H2O = dimethylarsinous acid + 2 [thioredoxin]-disulfide + 3 glutathione + 2 S-adenosyl-L-homocysteine + 2 H(+)</text>
        <dbReference type="Rhea" id="RHEA:69464"/>
        <dbReference type="Rhea" id="RHEA-COMP:10698"/>
        <dbReference type="Rhea" id="RHEA-COMP:10700"/>
        <dbReference type="ChEBI" id="CHEBI:15377"/>
        <dbReference type="ChEBI" id="CHEBI:15378"/>
        <dbReference type="ChEBI" id="CHEBI:23808"/>
        <dbReference type="ChEBI" id="CHEBI:29950"/>
        <dbReference type="ChEBI" id="CHEBI:50058"/>
        <dbReference type="ChEBI" id="CHEBI:57856"/>
        <dbReference type="ChEBI" id="CHEBI:57925"/>
        <dbReference type="ChEBI" id="CHEBI:59789"/>
        <dbReference type="ChEBI" id="CHEBI:183640"/>
        <dbReference type="EC" id="2.1.1.137"/>
    </reaction>
</comment>
<dbReference type="SUPFAM" id="SSF53335">
    <property type="entry name" value="S-adenosyl-L-methionine-dependent methyltransferases"/>
    <property type="match status" value="1"/>
</dbReference>
<comment type="catalytic activity">
    <reaction evidence="8">
        <text>arsenic triglutathione + 3 [thioredoxin]-dithiol + 3 S-adenosyl-L-methionine = trimethylarsine + 3 [thioredoxin]-disulfide + 3 glutathione + 3 S-adenosyl-L-homocysteine + 3 H(+)</text>
        <dbReference type="Rhea" id="RHEA:69432"/>
        <dbReference type="Rhea" id="RHEA-COMP:10698"/>
        <dbReference type="Rhea" id="RHEA-COMP:10700"/>
        <dbReference type="ChEBI" id="CHEBI:15378"/>
        <dbReference type="ChEBI" id="CHEBI:27130"/>
        <dbReference type="ChEBI" id="CHEBI:29950"/>
        <dbReference type="ChEBI" id="CHEBI:50058"/>
        <dbReference type="ChEBI" id="CHEBI:57856"/>
        <dbReference type="ChEBI" id="CHEBI:57925"/>
        <dbReference type="ChEBI" id="CHEBI:59789"/>
        <dbReference type="ChEBI" id="CHEBI:183640"/>
        <dbReference type="EC" id="2.1.1.137"/>
    </reaction>
</comment>
<organism evidence="10 11">
    <name type="scientific">Acrobeloides nanus</name>
    <dbReference type="NCBI Taxonomy" id="290746"/>
    <lineage>
        <taxon>Eukaryota</taxon>
        <taxon>Metazoa</taxon>
        <taxon>Ecdysozoa</taxon>
        <taxon>Nematoda</taxon>
        <taxon>Chromadorea</taxon>
        <taxon>Rhabditida</taxon>
        <taxon>Tylenchina</taxon>
        <taxon>Cephalobomorpha</taxon>
        <taxon>Cephaloboidea</taxon>
        <taxon>Cephalobidae</taxon>
        <taxon>Acrobeloides</taxon>
    </lineage>
</organism>
<name>A0A914E5N0_9BILA</name>
<dbReference type="PANTHER" id="PTHR43675:SF8">
    <property type="entry name" value="ARSENITE METHYLTRANSFERASE"/>
    <property type="match status" value="1"/>
</dbReference>
<evidence type="ECO:0000259" key="9">
    <source>
        <dbReference type="Pfam" id="PF13847"/>
    </source>
</evidence>
<accession>A0A914E5N0</accession>
<evidence type="ECO:0000313" key="11">
    <source>
        <dbReference type="WBParaSite" id="ACRNAN_scaffold5857.g23135.t1"/>
    </source>
</evidence>
<dbReference type="InterPro" id="IPR026669">
    <property type="entry name" value="Arsenite_MeTrfase-like"/>
</dbReference>
<feature type="domain" description="Methyltransferase" evidence="9">
    <location>
        <begin position="95"/>
        <end position="233"/>
    </location>
</feature>
<dbReference type="WBParaSite" id="ACRNAN_scaffold5857.g23135.t1">
    <property type="protein sequence ID" value="ACRNAN_scaffold5857.g23135.t1"/>
    <property type="gene ID" value="ACRNAN_scaffold5857.g23135"/>
</dbReference>
<dbReference type="PANTHER" id="PTHR43675">
    <property type="entry name" value="ARSENITE METHYLTRANSFERASE"/>
    <property type="match status" value="1"/>
</dbReference>
<keyword evidence="2" id="KW-0949">S-adenosyl-L-methionine</keyword>
<dbReference type="AlphaFoldDB" id="A0A914E5N0"/>
<dbReference type="InterPro" id="IPR025714">
    <property type="entry name" value="Methyltranfer_dom"/>
</dbReference>
<evidence type="ECO:0000256" key="7">
    <source>
        <dbReference type="ARBA" id="ARBA00047943"/>
    </source>
</evidence>
<reference evidence="11" key="1">
    <citation type="submission" date="2022-11" db="UniProtKB">
        <authorList>
            <consortium name="WormBaseParasite"/>
        </authorList>
    </citation>
    <scope>IDENTIFICATION</scope>
</reference>
<evidence type="ECO:0000256" key="8">
    <source>
        <dbReference type="ARBA" id="ARBA00048428"/>
    </source>
</evidence>
<evidence type="ECO:0000256" key="2">
    <source>
        <dbReference type="ARBA" id="ARBA00022691"/>
    </source>
</evidence>
<dbReference type="CDD" id="cd02440">
    <property type="entry name" value="AdoMet_MTases"/>
    <property type="match status" value="1"/>
</dbReference>
<dbReference type="Gene3D" id="3.40.5.100">
    <property type="match status" value="1"/>
</dbReference>
<comment type="similarity">
    <text evidence="3">Belongs to the methyltransferase superfamily. Arsenite methyltransferase family.</text>
</comment>
<dbReference type="Gene3D" id="3.40.50.150">
    <property type="entry name" value="Vaccinia Virus protein VP39"/>
    <property type="match status" value="1"/>
</dbReference>
<evidence type="ECO:0000313" key="10">
    <source>
        <dbReference type="Proteomes" id="UP000887540"/>
    </source>
</evidence>
<evidence type="ECO:0000256" key="3">
    <source>
        <dbReference type="ARBA" id="ARBA00034487"/>
    </source>
</evidence>
<protein>
    <recommendedName>
        <fullName evidence="5">Arsenite methyltransferase</fullName>
        <ecNumber evidence="4">2.1.1.137</ecNumber>
    </recommendedName>
</protein>
<dbReference type="EC" id="2.1.1.137" evidence="4"/>
<dbReference type="InterPro" id="IPR029063">
    <property type="entry name" value="SAM-dependent_MTases_sf"/>
</dbReference>